<dbReference type="GO" id="GO:0005524">
    <property type="term" value="F:ATP binding"/>
    <property type="evidence" value="ECO:0007669"/>
    <property type="project" value="UniProtKB-UniRule"/>
</dbReference>
<dbReference type="Gene3D" id="3.30.470.20">
    <property type="entry name" value="ATP-grasp fold, B domain"/>
    <property type="match status" value="1"/>
</dbReference>
<dbReference type="Pfam" id="PF02655">
    <property type="entry name" value="ATP-grasp_3"/>
    <property type="match status" value="1"/>
</dbReference>
<evidence type="ECO:0000256" key="1">
    <source>
        <dbReference type="PROSITE-ProRule" id="PRU00409"/>
    </source>
</evidence>
<dbReference type="Proteomes" id="UP000192923">
    <property type="component" value="Unassembled WGS sequence"/>
</dbReference>
<keyword evidence="1" id="KW-0547">Nucleotide-binding</keyword>
<proteinExistence type="predicted"/>
<keyword evidence="4" id="KW-1185">Reference proteome</keyword>
<gene>
    <name evidence="3" type="ORF">SAMN02949497_2694</name>
</gene>
<dbReference type="InterPro" id="IPR003806">
    <property type="entry name" value="ATP-grasp_PylC-type"/>
</dbReference>
<evidence type="ECO:0000259" key="2">
    <source>
        <dbReference type="PROSITE" id="PS50975"/>
    </source>
</evidence>
<organism evidence="3 4">
    <name type="scientific">Methylomagnum ishizawai</name>
    <dbReference type="NCBI Taxonomy" id="1760988"/>
    <lineage>
        <taxon>Bacteria</taxon>
        <taxon>Pseudomonadati</taxon>
        <taxon>Pseudomonadota</taxon>
        <taxon>Gammaproteobacteria</taxon>
        <taxon>Methylococcales</taxon>
        <taxon>Methylococcaceae</taxon>
        <taxon>Methylomagnum</taxon>
    </lineage>
</organism>
<dbReference type="GO" id="GO:0046872">
    <property type="term" value="F:metal ion binding"/>
    <property type="evidence" value="ECO:0007669"/>
    <property type="project" value="InterPro"/>
</dbReference>
<dbReference type="EMBL" id="FXAM01000001">
    <property type="protein sequence ID" value="SMF95333.1"/>
    <property type="molecule type" value="Genomic_DNA"/>
</dbReference>
<dbReference type="InterPro" id="IPR011761">
    <property type="entry name" value="ATP-grasp"/>
</dbReference>
<keyword evidence="1" id="KW-0067">ATP-binding</keyword>
<protein>
    <submittedName>
        <fullName evidence="3">ATP-grasp domain-containing protein</fullName>
    </submittedName>
</protein>
<evidence type="ECO:0000313" key="4">
    <source>
        <dbReference type="Proteomes" id="UP000192923"/>
    </source>
</evidence>
<feature type="domain" description="ATP-grasp" evidence="2">
    <location>
        <begin position="82"/>
        <end position="269"/>
    </location>
</feature>
<dbReference type="SUPFAM" id="SSF56059">
    <property type="entry name" value="Glutathione synthetase ATP-binding domain-like"/>
    <property type="match status" value="1"/>
</dbReference>
<dbReference type="PROSITE" id="PS50975">
    <property type="entry name" value="ATP_GRASP"/>
    <property type="match status" value="1"/>
</dbReference>
<evidence type="ECO:0000313" key="3">
    <source>
        <dbReference type="EMBL" id="SMF95333.1"/>
    </source>
</evidence>
<reference evidence="3 4" key="1">
    <citation type="submission" date="2016-12" db="EMBL/GenBank/DDBJ databases">
        <authorList>
            <person name="Song W.-J."/>
            <person name="Kurnit D.M."/>
        </authorList>
    </citation>
    <scope>NUCLEOTIDE SEQUENCE [LARGE SCALE GENOMIC DNA]</scope>
    <source>
        <strain evidence="3 4">175</strain>
    </source>
</reference>
<accession>A0A1Y6D3B7</accession>
<name>A0A1Y6D3B7_9GAMM</name>
<dbReference type="AlphaFoldDB" id="A0A1Y6D3B7"/>
<sequence>MVMRNFCPVNLKDTGFSILFSNKQGWKPALQNRLSGYNVTFGDFRAVDLGAFDLIIPLNLSDQRYLNEMAAHKPLARLSPSEYCMGLCNDKTALYVFLQGLGLGDAVPKIDQQLPPPYILKPKIGEWGIGTSIIMDPKDEPGSADKLKSGKYFKQEYIAGGREYATHIIMKDRRIVFFKTIEFEFDTDVYVKGIDKTPAKARWIDHGKYQGIFEKILGAMDYQGICCFDYKVVNDRLYLFEINPRYGGSLTGFIEEALAAYALAVYGAG</sequence>
<dbReference type="STRING" id="1760988.SAMN02949497_2694"/>